<protein>
    <submittedName>
        <fullName evidence="4">Pentapeptide repeat-containing protein</fullName>
    </submittedName>
</protein>
<evidence type="ECO:0000313" key="5">
    <source>
        <dbReference type="Proteomes" id="UP001595379"/>
    </source>
</evidence>
<name>A0ABV7A197_9PROT</name>
<dbReference type="InterPro" id="IPR051082">
    <property type="entry name" value="Pentapeptide-BTB/POZ_domain"/>
</dbReference>
<dbReference type="SUPFAM" id="SSF141571">
    <property type="entry name" value="Pentapeptide repeat-like"/>
    <property type="match status" value="1"/>
</dbReference>
<reference evidence="5" key="1">
    <citation type="journal article" date="2019" name="Int. J. Syst. Evol. Microbiol.">
        <title>The Global Catalogue of Microorganisms (GCM) 10K type strain sequencing project: providing services to taxonomists for standard genome sequencing and annotation.</title>
        <authorList>
            <consortium name="The Broad Institute Genomics Platform"/>
            <consortium name="The Broad Institute Genome Sequencing Center for Infectious Disease"/>
            <person name="Wu L."/>
            <person name="Ma J."/>
        </authorList>
    </citation>
    <scope>NUCLEOTIDE SEQUENCE [LARGE SCALE GENOMIC DNA]</scope>
    <source>
        <strain evidence="5">KCTC 52487</strain>
    </source>
</reference>
<dbReference type="PANTHER" id="PTHR14136:SF17">
    <property type="entry name" value="BTB_POZ DOMAIN-CONTAINING PROTEIN KCTD9"/>
    <property type="match status" value="1"/>
</dbReference>
<comment type="caution">
    <text evidence="4">The sequence shown here is derived from an EMBL/GenBank/DDBJ whole genome shotgun (WGS) entry which is preliminary data.</text>
</comment>
<organism evidence="4 5">
    <name type="scientific">Hyphobacterium vulgare</name>
    <dbReference type="NCBI Taxonomy" id="1736751"/>
    <lineage>
        <taxon>Bacteria</taxon>
        <taxon>Pseudomonadati</taxon>
        <taxon>Pseudomonadota</taxon>
        <taxon>Alphaproteobacteria</taxon>
        <taxon>Maricaulales</taxon>
        <taxon>Maricaulaceae</taxon>
        <taxon>Hyphobacterium</taxon>
    </lineage>
</organism>
<dbReference type="Pfam" id="PF13599">
    <property type="entry name" value="Pentapeptide_4"/>
    <property type="match status" value="1"/>
</dbReference>
<feature type="coiled-coil region" evidence="1">
    <location>
        <begin position="317"/>
        <end position="369"/>
    </location>
</feature>
<dbReference type="EMBL" id="JBHRSV010000028">
    <property type="protein sequence ID" value="MFC2927363.1"/>
    <property type="molecule type" value="Genomic_DNA"/>
</dbReference>
<evidence type="ECO:0000256" key="3">
    <source>
        <dbReference type="SAM" id="SignalP"/>
    </source>
</evidence>
<dbReference type="RefSeq" id="WP_343163348.1">
    <property type="nucleotide sequence ID" value="NZ_JBHRSV010000028.1"/>
</dbReference>
<evidence type="ECO:0000256" key="2">
    <source>
        <dbReference type="SAM" id="MobiDB-lite"/>
    </source>
</evidence>
<evidence type="ECO:0000256" key="1">
    <source>
        <dbReference type="SAM" id="Coils"/>
    </source>
</evidence>
<sequence>MMRALTLLLLGSCAAAALAAVADAGYGDPPPHRRVTISGSCQQCDFAGQNLSDALVIGAQFDDSDFSHATLINAGLQECRFSDTNLNDANLTGARFSGVAFIDSDLSGAHLINIRGDRIRFTDSRLTGGDLSGAQLVLVSFDGADLSNAVLARAQLHHAEFTDATLDRAVFRDARMPRADFTQAEGARVVFVNADLRAANFSGARLERADFTGARLDGAVLAGAQFARARGLTEAQLVHACGDEETDLPGDLIVPPCPPRALRTNGVVTVSSNGRTVQVIDTARILEAQAAAVAALREVGAQLPNDLQIEVRRSGDLAEVRRSIELALDELRREEERTSAMAQANVAEAERREAELAAARARLEAMEHMMRDHRFPQEIRVPGTSYTFVVSPDGEVMSGAGGEAGGFRWEFRSERGEIELEGGMTVEPPAPPMPPKPADLSPLNDVEPEPEPN</sequence>
<evidence type="ECO:0000313" key="4">
    <source>
        <dbReference type="EMBL" id="MFC2927363.1"/>
    </source>
</evidence>
<feature type="signal peptide" evidence="3">
    <location>
        <begin position="1"/>
        <end position="19"/>
    </location>
</feature>
<proteinExistence type="predicted"/>
<dbReference type="PANTHER" id="PTHR14136">
    <property type="entry name" value="BTB_POZ DOMAIN-CONTAINING PROTEIN KCTD9"/>
    <property type="match status" value="1"/>
</dbReference>
<dbReference type="Pfam" id="PF00805">
    <property type="entry name" value="Pentapeptide"/>
    <property type="match status" value="2"/>
</dbReference>
<accession>A0ABV7A197</accession>
<gene>
    <name evidence="4" type="ORF">ACFOOR_14740</name>
</gene>
<feature type="region of interest" description="Disordered" evidence="2">
    <location>
        <begin position="419"/>
        <end position="453"/>
    </location>
</feature>
<feature type="chain" id="PRO_5045455454" evidence="3">
    <location>
        <begin position="20"/>
        <end position="453"/>
    </location>
</feature>
<feature type="compositionally biased region" description="Pro residues" evidence="2">
    <location>
        <begin position="428"/>
        <end position="437"/>
    </location>
</feature>
<dbReference type="Proteomes" id="UP001595379">
    <property type="component" value="Unassembled WGS sequence"/>
</dbReference>
<keyword evidence="3" id="KW-0732">Signal</keyword>
<dbReference type="InterPro" id="IPR001646">
    <property type="entry name" value="5peptide_repeat"/>
</dbReference>
<dbReference type="Gene3D" id="2.160.20.80">
    <property type="entry name" value="E3 ubiquitin-protein ligase SopA"/>
    <property type="match status" value="2"/>
</dbReference>
<keyword evidence="5" id="KW-1185">Reference proteome</keyword>
<keyword evidence="1" id="KW-0175">Coiled coil</keyword>